<protein>
    <submittedName>
        <fullName evidence="1">Uncharacterized protein</fullName>
    </submittedName>
</protein>
<keyword evidence="2" id="KW-1185">Reference proteome</keyword>
<evidence type="ECO:0000313" key="1">
    <source>
        <dbReference type="EMBL" id="MDM4019599.1"/>
    </source>
</evidence>
<sequence>TEVQLRTWYHMNRQRNLPRTLDDSRDAGRESAFVADGYDRFISAVESEARKFVEAKYADEWNASGLIRRWKLQRRMDAEISAVVAETMRDVSPDAIF</sequence>
<dbReference type="RefSeq" id="WP_289167718.1">
    <property type="nucleotide sequence ID" value="NZ_JASZZN010000210.1"/>
</dbReference>
<reference evidence="1 2" key="1">
    <citation type="submission" date="2023-06" db="EMBL/GenBank/DDBJ databases">
        <title>Roseiconus lacunae JC819 isolated from Gulf of Mannar region, Tamil Nadu.</title>
        <authorList>
            <person name="Pk S."/>
            <person name="Ch S."/>
            <person name="Ch V.R."/>
        </authorList>
    </citation>
    <scope>NUCLEOTIDE SEQUENCE [LARGE SCALE GENOMIC DNA]</scope>
    <source>
        <strain evidence="1 2">JC819</strain>
    </source>
</reference>
<proteinExistence type="predicted"/>
<dbReference type="Proteomes" id="UP001239462">
    <property type="component" value="Unassembled WGS sequence"/>
</dbReference>
<evidence type="ECO:0000313" key="2">
    <source>
        <dbReference type="Proteomes" id="UP001239462"/>
    </source>
</evidence>
<dbReference type="EMBL" id="JASZZN010000210">
    <property type="protein sequence ID" value="MDM4019599.1"/>
    <property type="molecule type" value="Genomic_DNA"/>
</dbReference>
<comment type="caution">
    <text evidence="1">The sequence shown here is derived from an EMBL/GenBank/DDBJ whole genome shotgun (WGS) entry which is preliminary data.</text>
</comment>
<accession>A0ABT7PSX8</accession>
<feature type="non-terminal residue" evidence="1">
    <location>
        <position position="1"/>
    </location>
</feature>
<organism evidence="1 2">
    <name type="scientific">Roseiconus lacunae</name>
    <dbReference type="NCBI Taxonomy" id="2605694"/>
    <lineage>
        <taxon>Bacteria</taxon>
        <taxon>Pseudomonadati</taxon>
        <taxon>Planctomycetota</taxon>
        <taxon>Planctomycetia</taxon>
        <taxon>Pirellulales</taxon>
        <taxon>Pirellulaceae</taxon>
        <taxon>Roseiconus</taxon>
    </lineage>
</organism>
<gene>
    <name evidence="1" type="ORF">QTN89_29365</name>
</gene>
<name>A0ABT7PSX8_9BACT</name>